<dbReference type="InterPro" id="IPR036236">
    <property type="entry name" value="Znf_C2H2_sf"/>
</dbReference>
<evidence type="ECO:0000313" key="9">
    <source>
        <dbReference type="EMBL" id="KAJ1648655.1"/>
    </source>
</evidence>
<keyword evidence="2" id="KW-0479">Metal-binding</keyword>
<evidence type="ECO:0000313" key="10">
    <source>
        <dbReference type="Proteomes" id="UP001145021"/>
    </source>
</evidence>
<keyword evidence="3" id="KW-0677">Repeat</keyword>
<dbReference type="EMBL" id="JANBOH010000002">
    <property type="protein sequence ID" value="KAJ1648655.1"/>
    <property type="molecule type" value="Genomic_DNA"/>
</dbReference>
<keyword evidence="4 7" id="KW-0863">Zinc-finger</keyword>
<dbReference type="GO" id="GO:0000981">
    <property type="term" value="F:DNA-binding transcription factor activity, RNA polymerase II-specific"/>
    <property type="evidence" value="ECO:0007669"/>
    <property type="project" value="TreeGrafter"/>
</dbReference>
<sequence>MTVMENADLLPLDQTYTKHCPSTNTASFLEEMLGIGFAEVPNKGVYHSSEQASNSTVTGCIVKSIINGDPSADHSGLPTSSKPCAPFASAAPGRLPFPDHAMDSGNTKRKNSASFENKNFQADASLSEHRRDTKASKQEVFVRYTEKEKLQRKYECKLCKKRFVRPSSLTSHGYTHTGERPFACDHPGCTKRFSVLSNLRRHAIVHTRRRKNLTKEKQAKRGSLLQPFTAIGANTSGYIEQFSVGNDHVRGFNSAYESQLLLGASKGRTLPYYPMTSPFFASDKQGARETQGTQDIHKICNANAFGAATENRLLPQQQTSVFQTSSASGFGSNLQGTDSNALFMNKLPTPASTNSCNSSPGSKWTAPLQLSICLDASSRTFSSLGNICTTSTVPFPSIPCPSLSLSSALPDVHTNVDISNQLTGYQQTSLCDGSISNPFNDASSSNSSSQCSSFNDSSASIHATLSDILGPARVASRPAMITGSSVTTKAMNSAIELLSEPRSTKELSLNSPLPLFSSCYSGQSMAQKLSLQQGPSSSASNNSAAPLLPPLSSVQSCLGQIGGMATAAPMADTTTEGFSIDSWLDDMEKRVGTGNAAAATVLREEPQMNDSVWQLLQACSNSDSYGNGSYGNGSNGNISSISH</sequence>
<dbReference type="Pfam" id="PF00096">
    <property type="entry name" value="zf-C2H2"/>
    <property type="match status" value="2"/>
</dbReference>
<dbReference type="PANTHER" id="PTHR14003:SF22">
    <property type="entry name" value="FINGER DOMAIN PROTEIN, PUTATIVE (AFU_ORTHOLOGUE AFUA_4G11480)-RELATED"/>
    <property type="match status" value="1"/>
</dbReference>
<dbReference type="GO" id="GO:0008270">
    <property type="term" value="F:zinc ion binding"/>
    <property type="evidence" value="ECO:0007669"/>
    <property type="project" value="UniProtKB-KW"/>
</dbReference>
<dbReference type="GO" id="GO:0005667">
    <property type="term" value="C:transcription regulator complex"/>
    <property type="evidence" value="ECO:0007669"/>
    <property type="project" value="TreeGrafter"/>
</dbReference>
<feature type="domain" description="C2H2-type" evidence="8">
    <location>
        <begin position="182"/>
        <end position="211"/>
    </location>
</feature>
<evidence type="ECO:0000256" key="5">
    <source>
        <dbReference type="ARBA" id="ARBA00022833"/>
    </source>
</evidence>
<dbReference type="PANTHER" id="PTHR14003">
    <property type="entry name" value="TRANSCRIPTIONAL REPRESSOR PROTEIN YY"/>
    <property type="match status" value="1"/>
</dbReference>
<proteinExistence type="predicted"/>
<dbReference type="Proteomes" id="UP001145021">
    <property type="component" value="Unassembled WGS sequence"/>
</dbReference>
<evidence type="ECO:0000256" key="7">
    <source>
        <dbReference type="PROSITE-ProRule" id="PRU00042"/>
    </source>
</evidence>
<evidence type="ECO:0000256" key="4">
    <source>
        <dbReference type="ARBA" id="ARBA00022771"/>
    </source>
</evidence>
<keyword evidence="6" id="KW-0539">Nucleus</keyword>
<dbReference type="GO" id="GO:0000978">
    <property type="term" value="F:RNA polymerase II cis-regulatory region sequence-specific DNA binding"/>
    <property type="evidence" value="ECO:0007669"/>
    <property type="project" value="TreeGrafter"/>
</dbReference>
<dbReference type="GO" id="GO:0000785">
    <property type="term" value="C:chromatin"/>
    <property type="evidence" value="ECO:0007669"/>
    <property type="project" value="TreeGrafter"/>
</dbReference>
<name>A0A9W8CND9_9FUNG</name>
<comment type="caution">
    <text evidence="9">The sequence shown here is derived from an EMBL/GenBank/DDBJ whole genome shotgun (WGS) entry which is preliminary data.</text>
</comment>
<dbReference type="PROSITE" id="PS50157">
    <property type="entry name" value="ZINC_FINGER_C2H2_2"/>
    <property type="match status" value="2"/>
</dbReference>
<feature type="domain" description="C2H2-type" evidence="8">
    <location>
        <begin position="154"/>
        <end position="181"/>
    </location>
</feature>
<accession>A0A9W8CND9</accession>
<evidence type="ECO:0000256" key="2">
    <source>
        <dbReference type="ARBA" id="ARBA00022723"/>
    </source>
</evidence>
<dbReference type="GO" id="GO:0031519">
    <property type="term" value="C:PcG protein complex"/>
    <property type="evidence" value="ECO:0007669"/>
    <property type="project" value="TreeGrafter"/>
</dbReference>
<dbReference type="Gene3D" id="3.30.160.60">
    <property type="entry name" value="Classic Zinc Finger"/>
    <property type="match status" value="2"/>
</dbReference>
<organism evidence="9 10">
    <name type="scientific">Coemansia asiatica</name>
    <dbReference type="NCBI Taxonomy" id="1052880"/>
    <lineage>
        <taxon>Eukaryota</taxon>
        <taxon>Fungi</taxon>
        <taxon>Fungi incertae sedis</taxon>
        <taxon>Zoopagomycota</taxon>
        <taxon>Kickxellomycotina</taxon>
        <taxon>Kickxellomycetes</taxon>
        <taxon>Kickxellales</taxon>
        <taxon>Kickxellaceae</taxon>
        <taxon>Coemansia</taxon>
    </lineage>
</organism>
<evidence type="ECO:0000256" key="1">
    <source>
        <dbReference type="ARBA" id="ARBA00004123"/>
    </source>
</evidence>
<evidence type="ECO:0000256" key="6">
    <source>
        <dbReference type="ARBA" id="ARBA00023242"/>
    </source>
</evidence>
<dbReference type="SUPFAM" id="SSF57667">
    <property type="entry name" value="beta-beta-alpha zinc fingers"/>
    <property type="match status" value="1"/>
</dbReference>
<dbReference type="SMART" id="SM00355">
    <property type="entry name" value="ZnF_C2H2"/>
    <property type="match status" value="2"/>
</dbReference>
<dbReference type="AlphaFoldDB" id="A0A9W8CND9"/>
<dbReference type="FunFam" id="3.30.160.60:FF:001102">
    <property type="entry name" value="Transcription factor IIIA"/>
    <property type="match status" value="1"/>
</dbReference>
<reference evidence="9" key="1">
    <citation type="submission" date="2022-07" db="EMBL/GenBank/DDBJ databases">
        <title>Phylogenomic reconstructions and comparative analyses of Kickxellomycotina fungi.</title>
        <authorList>
            <person name="Reynolds N.K."/>
            <person name="Stajich J.E."/>
            <person name="Barry K."/>
            <person name="Grigoriev I.V."/>
            <person name="Crous P."/>
            <person name="Smith M.E."/>
        </authorList>
    </citation>
    <scope>NUCLEOTIDE SEQUENCE</scope>
    <source>
        <strain evidence="9">NBRC 105413</strain>
    </source>
</reference>
<dbReference type="PROSITE" id="PS00028">
    <property type="entry name" value="ZINC_FINGER_C2H2_1"/>
    <property type="match status" value="2"/>
</dbReference>
<dbReference type="InterPro" id="IPR013087">
    <property type="entry name" value="Znf_C2H2_type"/>
</dbReference>
<gene>
    <name evidence="9" type="ORF">LPJ64_000109</name>
</gene>
<keyword evidence="10" id="KW-1185">Reference proteome</keyword>
<evidence type="ECO:0000256" key="3">
    <source>
        <dbReference type="ARBA" id="ARBA00022737"/>
    </source>
</evidence>
<evidence type="ECO:0000259" key="8">
    <source>
        <dbReference type="PROSITE" id="PS50157"/>
    </source>
</evidence>
<protein>
    <recommendedName>
        <fullName evidence="8">C2H2-type domain-containing protein</fullName>
    </recommendedName>
</protein>
<keyword evidence="5" id="KW-0862">Zinc</keyword>
<comment type="subcellular location">
    <subcellularLocation>
        <location evidence="1">Nucleus</location>
    </subcellularLocation>
</comment>